<evidence type="ECO:0000256" key="1">
    <source>
        <dbReference type="SAM" id="Phobius"/>
    </source>
</evidence>
<evidence type="ECO:0000313" key="2">
    <source>
        <dbReference type="EMBL" id="KNZ52369.1"/>
    </source>
</evidence>
<feature type="transmembrane region" description="Helical" evidence="1">
    <location>
        <begin position="255"/>
        <end position="276"/>
    </location>
</feature>
<name>A0A0L6UV60_9BASI</name>
<evidence type="ECO:0000313" key="3">
    <source>
        <dbReference type="Proteomes" id="UP000037035"/>
    </source>
</evidence>
<reference evidence="2 3" key="1">
    <citation type="submission" date="2015-08" db="EMBL/GenBank/DDBJ databases">
        <title>Next Generation Sequencing and Analysis of the Genome of Puccinia sorghi L Schw, the Causal Agent of Maize Common Rust.</title>
        <authorList>
            <person name="Rochi L."/>
            <person name="Burguener G."/>
            <person name="Darino M."/>
            <person name="Turjanski A."/>
            <person name="Kreff E."/>
            <person name="Dieguez M.J."/>
            <person name="Sacco F."/>
        </authorList>
    </citation>
    <scope>NUCLEOTIDE SEQUENCE [LARGE SCALE GENOMIC DNA]</scope>
    <source>
        <strain evidence="2 3">RO10H11247</strain>
    </source>
</reference>
<keyword evidence="1" id="KW-1133">Transmembrane helix</keyword>
<keyword evidence="1" id="KW-0472">Membrane</keyword>
<dbReference type="EMBL" id="LAVV01008613">
    <property type="protein sequence ID" value="KNZ52369.1"/>
    <property type="molecule type" value="Genomic_DNA"/>
</dbReference>
<proteinExistence type="predicted"/>
<dbReference type="Proteomes" id="UP000037035">
    <property type="component" value="Unassembled WGS sequence"/>
</dbReference>
<accession>A0A0L6UV60</accession>
<keyword evidence="3" id="KW-1185">Reference proteome</keyword>
<protein>
    <submittedName>
        <fullName evidence="2">Uncharacterized protein</fullName>
    </submittedName>
</protein>
<feature type="transmembrane region" description="Helical" evidence="1">
    <location>
        <begin position="282"/>
        <end position="307"/>
    </location>
</feature>
<comment type="caution">
    <text evidence="2">The sequence shown here is derived from an EMBL/GenBank/DDBJ whole genome shotgun (WGS) entry which is preliminary data.</text>
</comment>
<keyword evidence="1" id="KW-0812">Transmembrane</keyword>
<gene>
    <name evidence="2" type="ORF">VP01_35g3</name>
</gene>
<dbReference type="VEuPathDB" id="FungiDB:VP01_35g3"/>
<dbReference type="AlphaFoldDB" id="A0A0L6UV60"/>
<organism evidence="2 3">
    <name type="scientific">Puccinia sorghi</name>
    <dbReference type="NCBI Taxonomy" id="27349"/>
    <lineage>
        <taxon>Eukaryota</taxon>
        <taxon>Fungi</taxon>
        <taxon>Dikarya</taxon>
        <taxon>Basidiomycota</taxon>
        <taxon>Pucciniomycotina</taxon>
        <taxon>Pucciniomycetes</taxon>
        <taxon>Pucciniales</taxon>
        <taxon>Pucciniaceae</taxon>
        <taxon>Puccinia</taxon>
    </lineage>
</organism>
<sequence length="421" mass="47271">MENATLSCQRCLNADRKSATEIDLANPKYDHSPFSSLDTFTLSELRLSSLYSNSRSPTPIHPHNAPPTQSSYSNSTFFLQLNFHNRKDTTYRVCMEAWLECCISTACTAKGNGGSLQLHPGHRSISRCPTTPILTGHFFFSCSVSLCLFPCFSHSPLFFSSISLSQIVYVFEYWHRTRLGLLQNPEDRENTGCLRCVYRVPPLCVQGASVVCTGCLGCVYRVPWLCVQGASVGASVVCTHFSSHGGMSGGGGCSLTFIAIFVYLILNCFYFFFFLFDILHLSSFFLFFSFLTGSQGAGMTKLFFSLVSRIENVIRKIVYESENKINPMESGKDGATTSIYTNSHKPSQKTKLKQEILILSSQGFRLLKLFFFLFFLNSSDEVQVVRYKYADVLLRLSRSRVSSFAAARNASSRRRRLNSLR</sequence>